<organism evidence="2 3">
    <name type="scientific">Lysobacter korlensis</name>
    <dbReference type="NCBI Taxonomy" id="553636"/>
    <lineage>
        <taxon>Bacteria</taxon>
        <taxon>Pseudomonadati</taxon>
        <taxon>Pseudomonadota</taxon>
        <taxon>Gammaproteobacteria</taxon>
        <taxon>Lysobacterales</taxon>
        <taxon>Lysobacteraceae</taxon>
        <taxon>Lysobacter</taxon>
    </lineage>
</organism>
<name>A0ABV6RRM0_9GAMM</name>
<dbReference type="SMART" id="SM00028">
    <property type="entry name" value="TPR"/>
    <property type="match status" value="2"/>
</dbReference>
<dbReference type="InterPro" id="IPR019734">
    <property type="entry name" value="TPR_rpt"/>
</dbReference>
<dbReference type="EMBL" id="JBHLTG010000004">
    <property type="protein sequence ID" value="MFC0679616.1"/>
    <property type="molecule type" value="Genomic_DNA"/>
</dbReference>
<dbReference type="InterPro" id="IPR011990">
    <property type="entry name" value="TPR-like_helical_dom_sf"/>
</dbReference>
<dbReference type="Gene3D" id="1.25.40.10">
    <property type="entry name" value="Tetratricopeptide repeat domain"/>
    <property type="match status" value="1"/>
</dbReference>
<dbReference type="Pfam" id="PF13181">
    <property type="entry name" value="TPR_8"/>
    <property type="match status" value="1"/>
</dbReference>
<dbReference type="Proteomes" id="UP001589896">
    <property type="component" value="Unassembled WGS sequence"/>
</dbReference>
<accession>A0ABV6RRM0</accession>
<feature type="repeat" description="TPR" evidence="1">
    <location>
        <begin position="16"/>
        <end position="49"/>
    </location>
</feature>
<comment type="caution">
    <text evidence="2">The sequence shown here is derived from an EMBL/GenBank/DDBJ whole genome shotgun (WGS) entry which is preliminary data.</text>
</comment>
<evidence type="ECO:0000256" key="1">
    <source>
        <dbReference type="PROSITE-ProRule" id="PRU00339"/>
    </source>
</evidence>
<proteinExistence type="predicted"/>
<sequence length="303" mass="33996">MSDAAEIQPTAEQLRAEALHQQGDEADEAGDEERALSLYMQALELDFTRAMTHYNVGLIYKYRGDWEKSRRFNKRAAELAPDHEAALWNLAIAATALRDWTTARAAWKQVGIDVGEGDGPIEGDFGINPVRLNPHEDAEVVWAQRICPVRARIISVPFPESGFAYGDIVLHDGAGTGTRMHNGVEKSVFNVLEPFESSPYSTFQVDVQISCEQDLRELLAACERAGVECEDWTYSVRMICKGCSEGSAHDEHEVVEDPEWKDRRRLGLAAFEEGPVRYLLEQWQTADRRVETFECALEAGFDG</sequence>
<dbReference type="PROSITE" id="PS50005">
    <property type="entry name" value="TPR"/>
    <property type="match status" value="2"/>
</dbReference>
<gene>
    <name evidence="2" type="ORF">ACFFGH_17400</name>
</gene>
<feature type="repeat" description="TPR" evidence="1">
    <location>
        <begin position="50"/>
        <end position="83"/>
    </location>
</feature>
<evidence type="ECO:0000313" key="2">
    <source>
        <dbReference type="EMBL" id="MFC0679616.1"/>
    </source>
</evidence>
<dbReference type="RefSeq" id="WP_386670561.1">
    <property type="nucleotide sequence ID" value="NZ_JBHLTG010000004.1"/>
</dbReference>
<reference evidence="2 3" key="1">
    <citation type="submission" date="2024-09" db="EMBL/GenBank/DDBJ databases">
        <authorList>
            <person name="Sun Q."/>
            <person name="Mori K."/>
        </authorList>
    </citation>
    <scope>NUCLEOTIDE SEQUENCE [LARGE SCALE GENOMIC DNA]</scope>
    <source>
        <strain evidence="2 3">KCTC 23076</strain>
    </source>
</reference>
<keyword evidence="3" id="KW-1185">Reference proteome</keyword>
<keyword evidence="1" id="KW-0802">TPR repeat</keyword>
<dbReference type="SUPFAM" id="SSF48452">
    <property type="entry name" value="TPR-like"/>
    <property type="match status" value="1"/>
</dbReference>
<evidence type="ECO:0000313" key="3">
    <source>
        <dbReference type="Proteomes" id="UP001589896"/>
    </source>
</evidence>
<protein>
    <submittedName>
        <fullName evidence="2">Tetratricopeptide repeat protein</fullName>
    </submittedName>
</protein>